<dbReference type="AlphaFoldDB" id="A0A939DGS4"/>
<evidence type="ECO:0000256" key="2">
    <source>
        <dbReference type="SAM" id="SignalP"/>
    </source>
</evidence>
<feature type="chain" id="PRO_5036860171" evidence="2">
    <location>
        <begin position="19"/>
        <end position="447"/>
    </location>
</feature>
<keyword evidence="2" id="KW-0732">Signal</keyword>
<feature type="signal peptide" evidence="2">
    <location>
        <begin position="1"/>
        <end position="18"/>
    </location>
</feature>
<name>A0A939DGS4_9GAMM</name>
<accession>A0A939DGS4</accession>
<feature type="repeat" description="TPR" evidence="1">
    <location>
        <begin position="328"/>
        <end position="361"/>
    </location>
</feature>
<protein>
    <submittedName>
        <fullName evidence="3">Tetratricopeptide repeat protein</fullName>
    </submittedName>
</protein>
<dbReference type="SUPFAM" id="SSF48452">
    <property type="entry name" value="TPR-like"/>
    <property type="match status" value="2"/>
</dbReference>
<dbReference type="InterPro" id="IPR019734">
    <property type="entry name" value="TPR_rpt"/>
</dbReference>
<dbReference type="PANTHER" id="PTHR12558:SF13">
    <property type="entry name" value="CELL DIVISION CYCLE PROTEIN 27 HOMOLOG"/>
    <property type="match status" value="1"/>
</dbReference>
<comment type="caution">
    <text evidence="3">The sequence shown here is derived from an EMBL/GenBank/DDBJ whole genome shotgun (WGS) entry which is preliminary data.</text>
</comment>
<proteinExistence type="predicted"/>
<dbReference type="SMART" id="SM00028">
    <property type="entry name" value="TPR"/>
    <property type="match status" value="5"/>
</dbReference>
<reference evidence="3" key="1">
    <citation type="submission" date="2021-02" db="EMBL/GenBank/DDBJ databases">
        <title>PHA producing bacteria isolated from coastal sediment in Guangdong, Shenzhen.</title>
        <authorList>
            <person name="Zheng W."/>
            <person name="Yu S."/>
            <person name="Huang Y."/>
        </authorList>
    </citation>
    <scope>NUCLEOTIDE SEQUENCE</scope>
    <source>
        <strain evidence="3">TN14-10</strain>
    </source>
</reference>
<dbReference type="Proteomes" id="UP000664303">
    <property type="component" value="Unassembled WGS sequence"/>
</dbReference>
<dbReference type="Gene3D" id="1.25.40.10">
    <property type="entry name" value="Tetratricopeptide repeat domain"/>
    <property type="match status" value="2"/>
</dbReference>
<dbReference type="PANTHER" id="PTHR12558">
    <property type="entry name" value="CELL DIVISION CYCLE 16,23,27"/>
    <property type="match status" value="1"/>
</dbReference>
<sequence>MTRLLLYFGLLCWTNATAALDQQLRLPPPQWVLDSNIEPLRSREAGLRPEEQAIASELRPLVQQGEYRRAITRLAQMDDSQFSAALLFVKAQLHLAANDPEGARVAYLATLEKMPDFQRAHRGLGMVYLRQDKPEAARHHIARAIALGANDAQLYGQLAYLNLETRSPASAIAGYRQALFLEPDNKQWQQGLLYALVKARHFEAARALVEEGLGRDGNDADLWLQYSNLALNTGDPVAALAALEVASRLGSLPPESALVAAQLHLREGSLTRGVALLEGSMGKLDAAHATPLVQTLDWLVQRQEWPAARRLADSLETRGKTLGARERSRVYAARSRIELANEQTDRARNSLERAIDIDPANGRALLALAELERDPRPHRAATLFERAAALEGFEEQASLGRARLAVAQADYSRALDHLLRVRELNPHHPGLGRNIASLERLVALGRH</sequence>
<dbReference type="PROSITE" id="PS50005">
    <property type="entry name" value="TPR"/>
    <property type="match status" value="2"/>
</dbReference>
<dbReference type="InterPro" id="IPR011990">
    <property type="entry name" value="TPR-like_helical_dom_sf"/>
</dbReference>
<gene>
    <name evidence="3" type="ORF">JYP50_11395</name>
</gene>
<evidence type="ECO:0000256" key="1">
    <source>
        <dbReference type="PROSITE-ProRule" id="PRU00339"/>
    </source>
</evidence>
<dbReference type="Pfam" id="PF13432">
    <property type="entry name" value="TPR_16"/>
    <property type="match status" value="3"/>
</dbReference>
<feature type="repeat" description="TPR" evidence="1">
    <location>
        <begin position="152"/>
        <end position="185"/>
    </location>
</feature>
<keyword evidence="1" id="KW-0802">TPR repeat</keyword>
<dbReference type="RefSeq" id="WP_206560642.1">
    <property type="nucleotide sequence ID" value="NZ_JAFKCZ010000007.1"/>
</dbReference>
<evidence type="ECO:0000313" key="3">
    <source>
        <dbReference type="EMBL" id="MBN7797202.1"/>
    </source>
</evidence>
<dbReference type="EMBL" id="JAFKCZ010000007">
    <property type="protein sequence ID" value="MBN7797202.1"/>
    <property type="molecule type" value="Genomic_DNA"/>
</dbReference>
<organism evidence="3 4">
    <name type="scientific">Parahaliea mediterranea</name>
    <dbReference type="NCBI Taxonomy" id="651086"/>
    <lineage>
        <taxon>Bacteria</taxon>
        <taxon>Pseudomonadati</taxon>
        <taxon>Pseudomonadota</taxon>
        <taxon>Gammaproteobacteria</taxon>
        <taxon>Cellvibrionales</taxon>
        <taxon>Halieaceae</taxon>
        <taxon>Parahaliea</taxon>
    </lineage>
</organism>
<evidence type="ECO:0000313" key="4">
    <source>
        <dbReference type="Proteomes" id="UP000664303"/>
    </source>
</evidence>
<keyword evidence="4" id="KW-1185">Reference proteome</keyword>